<evidence type="ECO:0000256" key="3">
    <source>
        <dbReference type="ARBA" id="ARBA00022741"/>
    </source>
</evidence>
<dbReference type="SUPFAM" id="SSF82051">
    <property type="entry name" value="Obg GTP-binding protein N-terminal domain"/>
    <property type="match status" value="1"/>
</dbReference>
<dbReference type="FunFam" id="2.70.210.12:FF:000001">
    <property type="entry name" value="GTPase Obg"/>
    <property type="match status" value="1"/>
</dbReference>
<dbReference type="PROSITE" id="PS51883">
    <property type="entry name" value="OBG"/>
    <property type="match status" value="1"/>
</dbReference>
<sequence>MAFVDEITLKLKAGDGGDGVVRWLHEKGKEFSGAAGGNGGEGGDVYAVAVRDLSRLAAYRHSSSVSAERGADGQSKGKHGANGKDADAEIPVGSVVTVLEGARRGRVYELLKDGERLKILLGGRGGLGNKYFKGSRNTRPMQFTKGKEGEEARVKIELRMIADAGLIGLPNAGKSSLLNALTASRAKVGAYQFTTLEPNLGELYGYILADIPGLIEGASEGKGLGHKFLRHIARTKLLVHCISLEQTDILNARETVRRELVAHSAEMENKKEIVVLTKSDLSSAKQIKEIVGEFRARGTPTYAISVLEHKSISAFSKELVKLLKTL</sequence>
<evidence type="ECO:0000313" key="10">
    <source>
        <dbReference type="EMBL" id="OHA34802.1"/>
    </source>
</evidence>
<feature type="domain" description="OBG-type G" evidence="8">
    <location>
        <begin position="162"/>
        <end position="324"/>
    </location>
</feature>
<evidence type="ECO:0000256" key="2">
    <source>
        <dbReference type="ARBA" id="ARBA00022490"/>
    </source>
</evidence>
<dbReference type="InterPro" id="IPR045086">
    <property type="entry name" value="OBG_GTPase"/>
</dbReference>
<dbReference type="Pfam" id="PF01018">
    <property type="entry name" value="GTP1_OBG"/>
    <property type="match status" value="1"/>
</dbReference>
<dbReference type="Pfam" id="PF01926">
    <property type="entry name" value="MMR_HSR1"/>
    <property type="match status" value="1"/>
</dbReference>
<organism evidence="10 11">
    <name type="scientific">Candidatus Taylorbacteria bacterium RIFCSPLOWO2_01_FULL_48_100</name>
    <dbReference type="NCBI Taxonomy" id="1802322"/>
    <lineage>
        <taxon>Bacteria</taxon>
        <taxon>Candidatus Tayloriibacteriota</taxon>
    </lineage>
</organism>
<dbReference type="InterPro" id="IPR014100">
    <property type="entry name" value="GTP-bd_Obg/CgtA"/>
</dbReference>
<dbReference type="AlphaFoldDB" id="A0A1G2NHJ0"/>
<dbReference type="InterPro" id="IPR031167">
    <property type="entry name" value="G_OBG"/>
</dbReference>
<evidence type="ECO:0000256" key="6">
    <source>
        <dbReference type="ARBA" id="ARBA00023134"/>
    </source>
</evidence>
<dbReference type="PRINTS" id="PR00326">
    <property type="entry name" value="GTP1OBG"/>
</dbReference>
<gene>
    <name evidence="10" type="ORF">A2938_00015</name>
</gene>
<evidence type="ECO:0000256" key="5">
    <source>
        <dbReference type="ARBA" id="ARBA00022842"/>
    </source>
</evidence>
<dbReference type="InterPro" id="IPR006169">
    <property type="entry name" value="GTP1_OBG_dom"/>
</dbReference>
<dbReference type="PROSITE" id="PS00905">
    <property type="entry name" value="GTP1_OBG"/>
    <property type="match status" value="1"/>
</dbReference>
<evidence type="ECO:0000313" key="11">
    <source>
        <dbReference type="Proteomes" id="UP000177797"/>
    </source>
</evidence>
<keyword evidence="6" id="KW-0342">GTP-binding</keyword>
<dbReference type="Gene3D" id="2.70.210.12">
    <property type="entry name" value="GTP1/OBG domain"/>
    <property type="match status" value="1"/>
</dbReference>
<feature type="region of interest" description="Disordered" evidence="7">
    <location>
        <begin position="64"/>
        <end position="86"/>
    </location>
</feature>
<dbReference type="GO" id="GO:0042254">
    <property type="term" value="P:ribosome biogenesis"/>
    <property type="evidence" value="ECO:0007669"/>
    <property type="project" value="UniProtKB-UniRule"/>
</dbReference>
<name>A0A1G2NHJ0_9BACT</name>
<dbReference type="Gene3D" id="3.40.50.300">
    <property type="entry name" value="P-loop containing nucleotide triphosphate hydrolases"/>
    <property type="match status" value="1"/>
</dbReference>
<dbReference type="PIRSF" id="PIRSF002401">
    <property type="entry name" value="GTP_bd_Obg/CgtA"/>
    <property type="match status" value="1"/>
</dbReference>
<evidence type="ECO:0000259" key="9">
    <source>
        <dbReference type="PROSITE" id="PS51883"/>
    </source>
</evidence>
<dbReference type="GO" id="GO:0005525">
    <property type="term" value="F:GTP binding"/>
    <property type="evidence" value="ECO:0007669"/>
    <property type="project" value="UniProtKB-KW"/>
</dbReference>
<dbReference type="InterPro" id="IPR036726">
    <property type="entry name" value="GTP1_OBG_dom_sf"/>
</dbReference>
<proteinExistence type="inferred from homology"/>
<dbReference type="GO" id="GO:0000287">
    <property type="term" value="F:magnesium ion binding"/>
    <property type="evidence" value="ECO:0007669"/>
    <property type="project" value="InterPro"/>
</dbReference>
<keyword evidence="3" id="KW-0547">Nucleotide-binding</keyword>
<dbReference type="PANTHER" id="PTHR11702:SF44">
    <property type="entry name" value="GTP-BINDING PROTEIN OBGC, CHLOROPLASTIC"/>
    <property type="match status" value="1"/>
</dbReference>
<dbReference type="GO" id="GO:0003924">
    <property type="term" value="F:GTPase activity"/>
    <property type="evidence" value="ECO:0007669"/>
    <property type="project" value="InterPro"/>
</dbReference>
<feature type="domain" description="Obg" evidence="9">
    <location>
        <begin position="1"/>
        <end position="161"/>
    </location>
</feature>
<dbReference type="EMBL" id="MHSA01000007">
    <property type="protein sequence ID" value="OHA34802.1"/>
    <property type="molecule type" value="Genomic_DNA"/>
</dbReference>
<evidence type="ECO:0000259" key="8">
    <source>
        <dbReference type="PROSITE" id="PS51710"/>
    </source>
</evidence>
<dbReference type="PANTHER" id="PTHR11702">
    <property type="entry name" value="DEVELOPMENTALLY REGULATED GTP-BINDING PROTEIN-RELATED"/>
    <property type="match status" value="1"/>
</dbReference>
<keyword evidence="4" id="KW-0378">Hydrolase</keyword>
<comment type="caution">
    <text evidence="10">The sequence shown here is derived from an EMBL/GenBank/DDBJ whole genome shotgun (WGS) entry which is preliminary data.</text>
</comment>
<keyword evidence="2" id="KW-0963">Cytoplasm</keyword>
<dbReference type="CDD" id="cd01898">
    <property type="entry name" value="Obg"/>
    <property type="match status" value="1"/>
</dbReference>
<comment type="similarity">
    <text evidence="1">Belongs to the TRAFAC class OBG-HflX-like GTPase superfamily. OBG GTPase family.</text>
</comment>
<evidence type="ECO:0000256" key="7">
    <source>
        <dbReference type="SAM" id="MobiDB-lite"/>
    </source>
</evidence>
<accession>A0A1G2NHJ0</accession>
<dbReference type="SUPFAM" id="SSF52540">
    <property type="entry name" value="P-loop containing nucleoside triphosphate hydrolases"/>
    <property type="match status" value="1"/>
</dbReference>
<dbReference type="InterPro" id="IPR006073">
    <property type="entry name" value="GTP-bd"/>
</dbReference>
<dbReference type="InterPro" id="IPR027417">
    <property type="entry name" value="P-loop_NTPase"/>
</dbReference>
<keyword evidence="5" id="KW-0460">Magnesium</keyword>
<dbReference type="InterPro" id="IPR006074">
    <property type="entry name" value="GTP1-OBG_CS"/>
</dbReference>
<evidence type="ECO:0000256" key="1">
    <source>
        <dbReference type="ARBA" id="ARBA00007699"/>
    </source>
</evidence>
<reference evidence="10 11" key="1">
    <citation type="journal article" date="2016" name="Nat. Commun.">
        <title>Thousands of microbial genomes shed light on interconnected biogeochemical processes in an aquifer system.</title>
        <authorList>
            <person name="Anantharaman K."/>
            <person name="Brown C.T."/>
            <person name="Hug L.A."/>
            <person name="Sharon I."/>
            <person name="Castelle C.J."/>
            <person name="Probst A.J."/>
            <person name="Thomas B.C."/>
            <person name="Singh A."/>
            <person name="Wilkins M.J."/>
            <person name="Karaoz U."/>
            <person name="Brodie E.L."/>
            <person name="Williams K.H."/>
            <person name="Hubbard S.S."/>
            <person name="Banfield J.F."/>
        </authorList>
    </citation>
    <scope>NUCLEOTIDE SEQUENCE [LARGE SCALE GENOMIC DNA]</scope>
</reference>
<dbReference type="NCBIfam" id="TIGR02729">
    <property type="entry name" value="Obg_CgtA"/>
    <property type="match status" value="1"/>
</dbReference>
<dbReference type="PROSITE" id="PS51710">
    <property type="entry name" value="G_OBG"/>
    <property type="match status" value="1"/>
</dbReference>
<evidence type="ECO:0000256" key="4">
    <source>
        <dbReference type="ARBA" id="ARBA00022801"/>
    </source>
</evidence>
<dbReference type="Proteomes" id="UP000177797">
    <property type="component" value="Unassembled WGS sequence"/>
</dbReference>
<protein>
    <submittedName>
        <fullName evidence="10">Obg family GTPase CgtA</fullName>
    </submittedName>
</protein>
<dbReference type="NCBIfam" id="NF008956">
    <property type="entry name" value="PRK12299.1"/>
    <property type="match status" value="1"/>
</dbReference>